<feature type="compositionally biased region" description="Low complexity" evidence="1">
    <location>
        <begin position="264"/>
        <end position="284"/>
    </location>
</feature>
<feature type="region of interest" description="Disordered" evidence="1">
    <location>
        <begin position="137"/>
        <end position="220"/>
    </location>
</feature>
<gene>
    <name evidence="2" type="ORF">HF325_006125</name>
</gene>
<evidence type="ECO:0000313" key="3">
    <source>
        <dbReference type="Proteomes" id="UP000649328"/>
    </source>
</evidence>
<evidence type="ECO:0000313" key="2">
    <source>
        <dbReference type="EMBL" id="KAF7999449.1"/>
    </source>
</evidence>
<keyword evidence="3" id="KW-1185">Reference proteome</keyword>
<dbReference type="Gene3D" id="3.90.1030.20">
    <property type="entry name" value="DNA polymerase delta, p66 (Cdc27) subunit, wHTH domain"/>
    <property type="match status" value="1"/>
</dbReference>
<dbReference type="Proteomes" id="UP000649328">
    <property type="component" value="Unassembled WGS sequence"/>
</dbReference>
<reference evidence="2" key="1">
    <citation type="submission" date="2020-10" db="EMBL/GenBank/DDBJ databases">
        <title>The Whole-Genome Sequence of Metschnikowia persimmonesis, a Novel Endophytic Yeast Species Isolated from Medicinal Plant Diospyros kaki Thumb.</title>
        <authorList>
            <person name="Rahmat E."/>
            <person name="Kang Y."/>
        </authorList>
    </citation>
    <scope>NUCLEOTIDE SEQUENCE</scope>
    <source>
        <strain evidence="2">KIOM G15050</strain>
    </source>
</reference>
<organism evidence="2 3">
    <name type="scientific">Metschnikowia pulcherrima</name>
    <dbReference type="NCBI Taxonomy" id="27326"/>
    <lineage>
        <taxon>Eukaryota</taxon>
        <taxon>Fungi</taxon>
        <taxon>Dikarya</taxon>
        <taxon>Ascomycota</taxon>
        <taxon>Saccharomycotina</taxon>
        <taxon>Pichiomycetes</taxon>
        <taxon>Metschnikowiaceae</taxon>
        <taxon>Metschnikowia</taxon>
    </lineage>
</organism>
<proteinExistence type="predicted"/>
<evidence type="ECO:0000256" key="1">
    <source>
        <dbReference type="SAM" id="MobiDB-lite"/>
    </source>
</evidence>
<feature type="compositionally biased region" description="Basic and acidic residues" evidence="1">
    <location>
        <begin position="159"/>
        <end position="185"/>
    </location>
</feature>
<dbReference type="AlphaFoldDB" id="A0A8H7GN91"/>
<feature type="compositionally biased region" description="Low complexity" evidence="1">
    <location>
        <begin position="391"/>
        <end position="401"/>
    </location>
</feature>
<feature type="compositionally biased region" description="Basic and acidic residues" evidence="1">
    <location>
        <begin position="377"/>
        <end position="387"/>
    </location>
</feature>
<name>A0A8H7GN91_9ASCO</name>
<accession>A0A8H7GN91</accession>
<feature type="compositionally biased region" description="Acidic residues" evidence="1">
    <location>
        <begin position="253"/>
        <end position="263"/>
    </location>
</feature>
<dbReference type="EMBL" id="JACBPP010000009">
    <property type="protein sequence ID" value="KAF7999449.1"/>
    <property type="molecule type" value="Genomic_DNA"/>
</dbReference>
<feature type="compositionally biased region" description="Polar residues" evidence="1">
    <location>
        <begin position="324"/>
        <end position="334"/>
    </location>
</feature>
<protein>
    <recommendedName>
        <fullName evidence="4">DNA polymerase delta subunit 3</fullName>
    </recommendedName>
</protein>
<feature type="compositionally biased region" description="Polar residues" evidence="1">
    <location>
        <begin position="190"/>
        <end position="204"/>
    </location>
</feature>
<evidence type="ECO:0008006" key="4">
    <source>
        <dbReference type="Google" id="ProtNLM"/>
    </source>
</evidence>
<sequence>MTMDISKEHVEYLASALESHVVTYHTAARDLGIHVAKSKTMLLSYYLANKSRVTASFIATGTRKNGLVVRLFETETDLTENCALTFDTVHTVHVYCLLLTENSFLTAEIALEERKHQTDVSKLASYHALGLTKGPELKKGQLAARKPVSGGASSPSIKEPAKASKSTDEKSGTAAEASEKTEKPKLAYQSRKQQPTNSLLSNYVSRKGERNTKANALPASKRPLLETPLFEYKSRKLEKLQPKERVVLSSVNVEDEPADEPMDEAPAAKPAKPAITESELNNLFLDDDFTDDDAKNGDGADDMEVDQPIVVEHAEDENDDNIDSETQSLPTQTPLLPRDDVWKSMLSKSPAPTPAAPEKKPESETTVDEDGYFTLYKKPDPKPEPSKKPARQPVKPAARAAKPTKKNDGKKKQASVMSFFQKR</sequence>
<comment type="caution">
    <text evidence="2">The sequence shown here is derived from an EMBL/GenBank/DDBJ whole genome shotgun (WGS) entry which is preliminary data.</text>
</comment>
<feature type="region of interest" description="Disordered" evidence="1">
    <location>
        <begin position="248"/>
        <end position="423"/>
    </location>
</feature>
<feature type="compositionally biased region" description="Acidic residues" evidence="1">
    <location>
        <begin position="314"/>
        <end position="323"/>
    </location>
</feature>
<dbReference type="OrthoDB" id="514823at2759"/>
<dbReference type="InterPro" id="IPR041913">
    <property type="entry name" value="POLD3_sf"/>
</dbReference>